<name>A0AAN0LKA4_9VIRU</name>
<protein>
    <submittedName>
        <fullName evidence="2">VP2 protein</fullName>
    </submittedName>
</protein>
<dbReference type="EMBL" id="PP415834">
    <property type="protein sequence ID" value="WZL61383.1"/>
    <property type="molecule type" value="Genomic_RNA"/>
</dbReference>
<evidence type="ECO:0000313" key="2">
    <source>
        <dbReference type="EMBL" id="WZL61383.1"/>
    </source>
</evidence>
<proteinExistence type="predicted"/>
<feature type="compositionally biased region" description="Basic and acidic residues" evidence="1">
    <location>
        <begin position="1"/>
        <end position="38"/>
    </location>
</feature>
<accession>A0AAN0LKA4</accession>
<evidence type="ECO:0000256" key="1">
    <source>
        <dbReference type="SAM" id="MobiDB-lite"/>
    </source>
</evidence>
<feature type="region of interest" description="Disordered" evidence="1">
    <location>
        <begin position="1"/>
        <end position="53"/>
    </location>
</feature>
<reference evidence="2" key="1">
    <citation type="submission" date="2024-02" db="EMBL/GenBank/DDBJ databases">
        <authorList>
            <person name="Martyn C."/>
            <person name="Kistler A.L."/>
        </authorList>
    </citation>
    <scope>NUCLEOTIDE SEQUENCE</scope>
    <source>
        <strain evidence="2">CA010</strain>
    </source>
</reference>
<sequence length="1214" mass="137187">MAIKETTKKTDSKNSEEEAKTTDKNDGESKAAVDEDGRGNVGLHFSQPIPRPEPDTNFVKQLLALSPGIGAALNVRERDYAALIKEDTVPALRLTTLPIKEGVKLLNDIPHILRLRFRQAAATHPYYAHSRPEQMYDKFPFMKDMVDAVPETIESIYLSLDTSNQGFDLKFDPLEDEFPTLSGGGVSDDTLTSVLGKNLAVEVEDRWTAKVWALGMSCFLLAMDFGKFVLFGGSGGVKKTEMAKKLNDRLAKMENRTIFYGDVAKYPHILEAITVTHPLLWFRDEVHDSIRDVPFGATREVERMVHHKLIEGAWVNVDGITAMANRNYLEDHRTMLTRRDDVLAVLNACQLTREDFGDLSDHASFYFLYDERRDSTYELYTLHATPITQGTWDAFLMAMAMSQPFLSSLYEHFRDQVLSRLKGTLFISPPSTALYGIVGPSNALGLVGSTGPNALTVLTNRLSLYGLDKLAGLLAMEFFPQYSNFQTIRTQYAAVDALNFAIDLLGLTTMFSLFPMIFHCNQHVKARYIHDFLLNYFRQDYQRYVGRGVGRHDQGQVETKFRNIARCECTTNIFHLLRPEDIRLQGQGGRMIQDILHLFNEDLSREYTVERGGYQLETRRFRVPVEPHMATGGVVNPLRLDTKYQTAMSIAEQYLQIYGRRGRGINESGVGVYKCIFDQFLRYCRAFSELVHYVIAPIMLGVGREPCCPFSSSMTDLDWRAFPGIIEDVERARAAGFGHPPHTQPSFQTIEPAVCGELPTAGNMFTLLISMIGPGTSYRHGVTVDAEPDYAHFNELLWNNLDLEGRFDWISDRHDDALRIMESFRLAAKVAKGTWMDDYPIFKDLLAERATSIGLKSYSYKALVKIFGQDTSQFRTGWLRGMSGNFGQTREMRIYYPLLCNVVNFERVGEPQPIHHHLVRPYVKKNARLLLGLLFDEQKGMVMYRVGAILSHRFIRGLDFSSVHRLEMIIVRFCVHAQKTVDPEKGNCITTYSGTMSRLGESRNFVIASIPDFQDHLREMADGATRATVQLVKPEAYDADVRSFIRELVENRVVDIVLPRHRFILMHSVVAPAAVTATIAGRDMAQFDKLTNGNIWRIHPLMVMDSSQVVGQLLPGSVIKPLLPMRSSTFEYASTGITAYDQRGGGKRLDVTQFFRPYDAPDNGIGAAPTPVISDTVLEETPHLLRTLMPIYYFDPTKKPFSLAKTTIDDVVNV</sequence>
<organism evidence="2">
    <name type="scientific">Calla Lily Valley virus</name>
    <dbReference type="NCBI Taxonomy" id="3139873"/>
    <lineage>
        <taxon>Viruses</taxon>
        <taxon>Riboviria</taxon>
    </lineage>
</organism>